<dbReference type="Proteomes" id="UP000254051">
    <property type="component" value="Unassembled WGS sequence"/>
</dbReference>
<organism evidence="1 2">
    <name type="scientific">Faecalicatena contorta</name>
    <dbReference type="NCBI Taxonomy" id="39482"/>
    <lineage>
        <taxon>Bacteria</taxon>
        <taxon>Bacillati</taxon>
        <taxon>Bacillota</taxon>
        <taxon>Clostridia</taxon>
        <taxon>Lachnospirales</taxon>
        <taxon>Lachnospiraceae</taxon>
        <taxon>Faecalicatena</taxon>
    </lineage>
</organism>
<dbReference type="Pfam" id="PF05565">
    <property type="entry name" value="Sipho_Gp157"/>
    <property type="match status" value="1"/>
</dbReference>
<sequence length="154" mass="17281">MATLYQINDEIMNCVDMETGEIIDAEKLAQLQMDFDVKVENVALWIKNLLSDAEAIKAEKLKLAERQTVCENKAKNLKEYLSGFLGGQKFSTPKVNITYRKSEAVNVFDISGLPEEYLKIADPTADKTKIKKALKEGTELVGVELVVNQNIQIK</sequence>
<proteinExistence type="predicted"/>
<dbReference type="AlphaFoldDB" id="A0A315ZWQ7"/>
<evidence type="ECO:0000313" key="1">
    <source>
        <dbReference type="EMBL" id="SUQ14564.1"/>
    </source>
</evidence>
<evidence type="ECO:0000313" key="2">
    <source>
        <dbReference type="Proteomes" id="UP000254051"/>
    </source>
</evidence>
<dbReference type="OrthoDB" id="2085021at2"/>
<keyword evidence="2" id="KW-1185">Reference proteome</keyword>
<dbReference type="EMBL" id="UHJJ01000007">
    <property type="protein sequence ID" value="SUQ14564.1"/>
    <property type="molecule type" value="Genomic_DNA"/>
</dbReference>
<reference evidence="2" key="1">
    <citation type="submission" date="2017-07" db="EMBL/GenBank/DDBJ databases">
        <authorList>
            <person name="Varghese N."/>
            <person name="Submissions S."/>
        </authorList>
    </citation>
    <scope>NUCLEOTIDE SEQUENCE [LARGE SCALE GENOMIC DNA]</scope>
    <source>
        <strain evidence="2">NLAE-zl-C134</strain>
    </source>
</reference>
<gene>
    <name evidence="1" type="ORF">SAMN05216529_10716</name>
</gene>
<dbReference type="InterPro" id="IPR008840">
    <property type="entry name" value="Sipho_Gp157"/>
</dbReference>
<name>A0A315ZWQ7_9FIRM</name>
<protein>
    <submittedName>
        <fullName evidence="1">Virus Gp157</fullName>
    </submittedName>
</protein>
<accession>A0A315ZWQ7</accession>